<keyword evidence="3" id="KW-1185">Reference proteome</keyword>
<dbReference type="EMBL" id="CAJNOR010021911">
    <property type="protein sequence ID" value="CAF1691653.1"/>
    <property type="molecule type" value="Genomic_DNA"/>
</dbReference>
<feature type="non-terminal residue" evidence="2">
    <location>
        <position position="1"/>
    </location>
</feature>
<feature type="non-terminal residue" evidence="2">
    <location>
        <position position="62"/>
    </location>
</feature>
<evidence type="ECO:0000313" key="2">
    <source>
        <dbReference type="EMBL" id="CAF1691653.1"/>
    </source>
</evidence>
<evidence type="ECO:0000313" key="3">
    <source>
        <dbReference type="Proteomes" id="UP000663828"/>
    </source>
</evidence>
<comment type="caution">
    <text evidence="2">The sequence shown here is derived from an EMBL/GenBank/DDBJ whole genome shotgun (WGS) entry which is preliminary data.</text>
</comment>
<dbReference type="AlphaFoldDB" id="A0A816HSY8"/>
<sequence>SKLIQWKELDRIELEAFLGLLIQGGVAKMNHRCIDDLWDISKSCPLFCATMSSKRFQNLLRF</sequence>
<accession>A0A816HSY8</accession>
<dbReference type="Pfam" id="PF13843">
    <property type="entry name" value="DDE_Tnp_1_7"/>
    <property type="match status" value="1"/>
</dbReference>
<dbReference type="Proteomes" id="UP000663828">
    <property type="component" value="Unassembled WGS sequence"/>
</dbReference>
<evidence type="ECO:0000259" key="1">
    <source>
        <dbReference type="Pfam" id="PF13843"/>
    </source>
</evidence>
<protein>
    <recommendedName>
        <fullName evidence="1">PiggyBac transposable element-derived protein domain-containing protein</fullName>
    </recommendedName>
</protein>
<proteinExistence type="predicted"/>
<feature type="domain" description="PiggyBac transposable element-derived protein" evidence="1">
    <location>
        <begin position="5"/>
        <end position="61"/>
    </location>
</feature>
<name>A0A816HSY8_ADIRI</name>
<organism evidence="2 3">
    <name type="scientific">Adineta ricciae</name>
    <name type="common">Rotifer</name>
    <dbReference type="NCBI Taxonomy" id="249248"/>
    <lineage>
        <taxon>Eukaryota</taxon>
        <taxon>Metazoa</taxon>
        <taxon>Spiralia</taxon>
        <taxon>Gnathifera</taxon>
        <taxon>Rotifera</taxon>
        <taxon>Eurotatoria</taxon>
        <taxon>Bdelloidea</taxon>
        <taxon>Adinetida</taxon>
        <taxon>Adinetidae</taxon>
        <taxon>Adineta</taxon>
    </lineage>
</organism>
<dbReference type="InterPro" id="IPR029526">
    <property type="entry name" value="PGBD"/>
</dbReference>
<gene>
    <name evidence="2" type="ORF">XAT740_LOCUS64292</name>
</gene>
<reference evidence="2" key="1">
    <citation type="submission" date="2021-02" db="EMBL/GenBank/DDBJ databases">
        <authorList>
            <person name="Nowell W R."/>
        </authorList>
    </citation>
    <scope>NUCLEOTIDE SEQUENCE</scope>
</reference>